<protein>
    <recommendedName>
        <fullName evidence="1">Cyclic nucleotide-binding domain-containing protein</fullName>
    </recommendedName>
</protein>
<proteinExistence type="predicted"/>
<organism evidence="2 3">
    <name type="scientific">Cichlidogyrus casuarinus</name>
    <dbReference type="NCBI Taxonomy" id="1844966"/>
    <lineage>
        <taxon>Eukaryota</taxon>
        <taxon>Metazoa</taxon>
        <taxon>Spiralia</taxon>
        <taxon>Lophotrochozoa</taxon>
        <taxon>Platyhelminthes</taxon>
        <taxon>Monogenea</taxon>
        <taxon>Monopisthocotylea</taxon>
        <taxon>Dactylogyridea</taxon>
        <taxon>Ancyrocephalidae</taxon>
        <taxon>Cichlidogyrus</taxon>
    </lineage>
</organism>
<reference evidence="2 3" key="1">
    <citation type="submission" date="2024-11" db="EMBL/GenBank/DDBJ databases">
        <title>Adaptive evolution of stress response genes in parasites aligns with host niche diversity.</title>
        <authorList>
            <person name="Hahn C."/>
            <person name="Resl P."/>
        </authorList>
    </citation>
    <scope>NUCLEOTIDE SEQUENCE [LARGE SCALE GENOMIC DNA]</scope>
    <source>
        <strain evidence="2">EGGRZ-B1_66</strain>
        <tissue evidence="2">Body</tissue>
    </source>
</reference>
<dbReference type="PROSITE" id="PS50042">
    <property type="entry name" value="CNMP_BINDING_3"/>
    <property type="match status" value="1"/>
</dbReference>
<evidence type="ECO:0000313" key="3">
    <source>
        <dbReference type="Proteomes" id="UP001626550"/>
    </source>
</evidence>
<gene>
    <name evidence="2" type="ORF">Ciccas_010231</name>
</gene>
<comment type="caution">
    <text evidence="2">The sequence shown here is derived from an EMBL/GenBank/DDBJ whole genome shotgun (WGS) entry which is preliminary data.</text>
</comment>
<dbReference type="Gene3D" id="2.60.120.10">
    <property type="entry name" value="Jelly Rolls"/>
    <property type="match status" value="1"/>
</dbReference>
<sequence>MAKTVAYERYDDNRILARQGSKPEKLYYIISGKIIELRTYQLSSGTEKVLIRVLEKDQITEVPFVMANDNALGRGNDASE</sequence>
<evidence type="ECO:0000259" key="1">
    <source>
        <dbReference type="PROSITE" id="PS50042"/>
    </source>
</evidence>
<feature type="domain" description="Cyclic nucleotide-binding" evidence="1">
    <location>
        <begin position="1"/>
        <end position="80"/>
    </location>
</feature>
<accession>A0ABD2PUQ5</accession>
<dbReference type="InterPro" id="IPR014710">
    <property type="entry name" value="RmlC-like_jellyroll"/>
</dbReference>
<dbReference type="InterPro" id="IPR000595">
    <property type="entry name" value="cNMP-bd_dom"/>
</dbReference>
<evidence type="ECO:0000313" key="2">
    <source>
        <dbReference type="EMBL" id="KAL3311190.1"/>
    </source>
</evidence>
<dbReference type="Proteomes" id="UP001626550">
    <property type="component" value="Unassembled WGS sequence"/>
</dbReference>
<dbReference type="SUPFAM" id="SSF51206">
    <property type="entry name" value="cAMP-binding domain-like"/>
    <property type="match status" value="1"/>
</dbReference>
<dbReference type="InterPro" id="IPR018490">
    <property type="entry name" value="cNMP-bd_dom_sf"/>
</dbReference>
<dbReference type="EMBL" id="JBJKFK010002382">
    <property type="protein sequence ID" value="KAL3311190.1"/>
    <property type="molecule type" value="Genomic_DNA"/>
</dbReference>
<keyword evidence="3" id="KW-1185">Reference proteome</keyword>
<name>A0ABD2PUQ5_9PLAT</name>
<dbReference type="AlphaFoldDB" id="A0ABD2PUQ5"/>